<gene>
    <name evidence="2" type="ORF">MMAD_29890</name>
</gene>
<evidence type="ECO:0000313" key="2">
    <source>
        <dbReference type="EMBL" id="BBZ28694.1"/>
    </source>
</evidence>
<feature type="transmembrane region" description="Helical" evidence="1">
    <location>
        <begin position="195"/>
        <end position="215"/>
    </location>
</feature>
<dbReference type="EMBL" id="AP022610">
    <property type="protein sequence ID" value="BBZ28694.1"/>
    <property type="molecule type" value="Genomic_DNA"/>
</dbReference>
<dbReference type="Proteomes" id="UP000466517">
    <property type="component" value="Chromosome"/>
</dbReference>
<feature type="transmembrane region" description="Helical" evidence="1">
    <location>
        <begin position="311"/>
        <end position="335"/>
    </location>
</feature>
<dbReference type="KEGG" id="mmag:MMAD_29890"/>
<dbReference type="RefSeq" id="WP_170312563.1">
    <property type="nucleotide sequence ID" value="NZ_AP022610.1"/>
</dbReference>
<reference evidence="2 3" key="1">
    <citation type="journal article" date="2019" name="Emerg. Microbes Infect.">
        <title>Comprehensive subspecies identification of 175 nontuberculous mycobacteria species based on 7547 genomic profiles.</title>
        <authorList>
            <person name="Matsumoto Y."/>
            <person name="Kinjo T."/>
            <person name="Motooka D."/>
            <person name="Nabeya D."/>
            <person name="Jung N."/>
            <person name="Uechi K."/>
            <person name="Horii T."/>
            <person name="Iida T."/>
            <person name="Fujita J."/>
            <person name="Nakamura S."/>
        </authorList>
    </citation>
    <scope>NUCLEOTIDE SEQUENCE [LARGE SCALE GENOMIC DNA]</scope>
    <source>
        <strain evidence="2 3">JCM 13574</strain>
    </source>
</reference>
<sequence>MGKHEVPHEHHLPHVGDLANRRVSRGDVHKMVLTMAALTVFVVAMIASYSGAFAKPTLHHLDVAVAGPPQLVEGMRGQSQLSVTEVADAAAARDRVYDRSADAGFVVGQPGQLAIYVAGGGGRSVANAAESVGRAVAAKAGLTPVVQDVAPTTAADPQGTVEFYAVIFLSIGATLGASVFGFMMGSVRRLSTLALRTLSLAAYSALLAGGVTIYVDAILGALTGHTWQVFGALWLYALGVAGAVTGVAAAFGPIASGLVTLFLIIVGNAAAAGPVGLPLLTGFYRTFNGIVPQGSGVALLRSISYFGGHGALTPVVTLAIWGATGLTLAVIAVLAPKAWTNYRASHDRYRVGAERHGSVLRPRIPSPVD</sequence>
<feature type="transmembrane region" description="Helical" evidence="1">
    <location>
        <begin position="258"/>
        <end position="277"/>
    </location>
</feature>
<keyword evidence="1" id="KW-0812">Transmembrane</keyword>
<proteinExistence type="predicted"/>
<name>A0A7I7XHN9_9MYCO</name>
<feature type="transmembrane region" description="Helical" evidence="1">
    <location>
        <begin position="31"/>
        <end position="52"/>
    </location>
</feature>
<evidence type="ECO:0000256" key="1">
    <source>
        <dbReference type="SAM" id="Phobius"/>
    </source>
</evidence>
<keyword evidence="1" id="KW-0472">Membrane</keyword>
<feature type="transmembrane region" description="Helical" evidence="1">
    <location>
        <begin position="227"/>
        <end position="251"/>
    </location>
</feature>
<accession>A0A7I7XHN9</accession>
<protein>
    <submittedName>
        <fullName evidence="2">Membrane protein</fullName>
    </submittedName>
</protein>
<keyword evidence="1" id="KW-1133">Transmembrane helix</keyword>
<keyword evidence="3" id="KW-1185">Reference proteome</keyword>
<feature type="transmembrane region" description="Helical" evidence="1">
    <location>
        <begin position="163"/>
        <end position="183"/>
    </location>
</feature>
<evidence type="ECO:0000313" key="3">
    <source>
        <dbReference type="Proteomes" id="UP000466517"/>
    </source>
</evidence>
<organism evidence="2 3">
    <name type="scientific">Mycolicibacterium madagascariense</name>
    <dbReference type="NCBI Taxonomy" id="212765"/>
    <lineage>
        <taxon>Bacteria</taxon>
        <taxon>Bacillati</taxon>
        <taxon>Actinomycetota</taxon>
        <taxon>Actinomycetes</taxon>
        <taxon>Mycobacteriales</taxon>
        <taxon>Mycobacteriaceae</taxon>
        <taxon>Mycolicibacterium</taxon>
    </lineage>
</organism>
<dbReference type="AlphaFoldDB" id="A0A7I7XHN9"/>